<accession>A0A6I6GA30</accession>
<feature type="domain" description="VWFA" evidence="8">
    <location>
        <begin position="80"/>
        <end position="278"/>
    </location>
</feature>
<reference evidence="9 10" key="1">
    <citation type="submission" date="2019-11" db="EMBL/GenBank/DDBJ databases">
        <authorList>
            <person name="Im W.T."/>
        </authorList>
    </citation>
    <scope>NUCLEOTIDE SEQUENCE [LARGE SCALE GENOMIC DNA]</scope>
    <source>
        <strain evidence="9 10">SB-02</strain>
    </source>
</reference>
<dbReference type="SMART" id="SM00327">
    <property type="entry name" value="VWA"/>
    <property type="match status" value="1"/>
</dbReference>
<dbReference type="PANTHER" id="PTHR22550:SF5">
    <property type="entry name" value="LEUCINE ZIPPER PROTEIN 4"/>
    <property type="match status" value="1"/>
</dbReference>
<evidence type="ECO:0000256" key="4">
    <source>
        <dbReference type="ARBA" id="ARBA00023136"/>
    </source>
</evidence>
<dbReference type="Gene3D" id="3.40.50.410">
    <property type="entry name" value="von Willebrand factor, type A domain"/>
    <property type="match status" value="1"/>
</dbReference>
<dbReference type="EMBL" id="CP046566">
    <property type="protein sequence ID" value="QGW29517.1"/>
    <property type="molecule type" value="Genomic_DNA"/>
</dbReference>
<dbReference type="Gene3D" id="1.25.40.10">
    <property type="entry name" value="Tetratricopeptide repeat domain"/>
    <property type="match status" value="1"/>
</dbReference>
<evidence type="ECO:0000256" key="3">
    <source>
        <dbReference type="ARBA" id="ARBA00022989"/>
    </source>
</evidence>
<evidence type="ECO:0000313" key="10">
    <source>
        <dbReference type="Proteomes" id="UP000426027"/>
    </source>
</evidence>
<evidence type="ECO:0000256" key="6">
    <source>
        <dbReference type="SAM" id="MobiDB-lite"/>
    </source>
</evidence>
<organism evidence="9 10">
    <name type="scientific">Phnomibacter ginsenosidimutans</name>
    <dbReference type="NCBI Taxonomy" id="2676868"/>
    <lineage>
        <taxon>Bacteria</taxon>
        <taxon>Pseudomonadati</taxon>
        <taxon>Bacteroidota</taxon>
        <taxon>Chitinophagia</taxon>
        <taxon>Chitinophagales</taxon>
        <taxon>Chitinophagaceae</taxon>
        <taxon>Phnomibacter</taxon>
    </lineage>
</organism>
<evidence type="ECO:0000313" key="9">
    <source>
        <dbReference type="EMBL" id="QGW29517.1"/>
    </source>
</evidence>
<dbReference type="InterPro" id="IPR019734">
    <property type="entry name" value="TPR_rpt"/>
</dbReference>
<protein>
    <submittedName>
        <fullName evidence="9">VWA domain-containing protein</fullName>
    </submittedName>
</protein>
<feature type="region of interest" description="Disordered" evidence="6">
    <location>
        <begin position="463"/>
        <end position="517"/>
    </location>
</feature>
<keyword evidence="5" id="KW-0802">TPR repeat</keyword>
<feature type="compositionally biased region" description="Low complexity" evidence="6">
    <location>
        <begin position="482"/>
        <end position="491"/>
    </location>
</feature>
<dbReference type="InterPro" id="IPR050768">
    <property type="entry name" value="UPF0353/GerABKA_families"/>
</dbReference>
<proteinExistence type="predicted"/>
<feature type="transmembrane region" description="Helical" evidence="7">
    <location>
        <begin position="321"/>
        <end position="339"/>
    </location>
</feature>
<dbReference type="Pfam" id="PF13519">
    <property type="entry name" value="VWA_2"/>
    <property type="match status" value="1"/>
</dbReference>
<dbReference type="SUPFAM" id="SSF53300">
    <property type="entry name" value="vWA-like"/>
    <property type="match status" value="1"/>
</dbReference>
<dbReference type="SUPFAM" id="SSF48452">
    <property type="entry name" value="TPR-like"/>
    <property type="match status" value="1"/>
</dbReference>
<dbReference type="SMART" id="SM00028">
    <property type="entry name" value="TPR"/>
    <property type="match status" value="3"/>
</dbReference>
<feature type="transmembrane region" description="Helical" evidence="7">
    <location>
        <begin position="291"/>
        <end position="312"/>
    </location>
</feature>
<keyword evidence="4 7" id="KW-0472">Membrane</keyword>
<keyword evidence="2 7" id="KW-0812">Transmembrane</keyword>
<dbReference type="AlphaFoldDB" id="A0A6I6GA30"/>
<evidence type="ECO:0000256" key="1">
    <source>
        <dbReference type="ARBA" id="ARBA00022475"/>
    </source>
</evidence>
<dbReference type="PROSITE" id="PS50234">
    <property type="entry name" value="VWFA"/>
    <property type="match status" value="1"/>
</dbReference>
<dbReference type="InterPro" id="IPR036465">
    <property type="entry name" value="vWFA_dom_sf"/>
</dbReference>
<gene>
    <name evidence="9" type="ORF">GLV81_16620</name>
</gene>
<sequence length="517" mass="55647">MVAGIGTHGIGLVGLCPLEKKTLAKLADQPLLAGITATYSPRKWRLQQTLMLVAVALLALGMLSLQQPIEKGGAQVEGMEVVLAIDVSTSMLSADASPSRLEQARLIATKLTDTLQGSKVAVVAFAGEAWLQLPLTTDLQAARLLISGLDGKAVPLEGTDLQLALQTAAESLPIADPAHKAVVLLTDGEELEGDAMAAAEALQKAGVMLITVGIGTPNGIVLKDGTGLPVRDENGEPVVSKLNEKLLQQLAAQTGGRYLPPATAQAHTNAVLAILRELPKLPMLNSYLVNYYSYSHWLIALALLLIIVATALTEKRSKKKIAAVAACFLVLILPIATTAQTNTNSQLQQADALYQQGKLDEAAVLYAEVLKANPSAWMAGMHLGNIAYKKGDYEKAASQYQAMLQKAGNDARAKAMLHNNVGLAQAHHKQLKEAVGSFKQALKYQPDDAEISRNLNIALDELKKQQQQQQPQPNPDNKKQQQKANDQLKALQQEEKRIRQQMQQQKKSAKLPGRKSW</sequence>
<feature type="compositionally biased region" description="Basic residues" evidence="6">
    <location>
        <begin position="507"/>
        <end position="517"/>
    </location>
</feature>
<evidence type="ECO:0000256" key="5">
    <source>
        <dbReference type="PROSITE-ProRule" id="PRU00339"/>
    </source>
</evidence>
<keyword evidence="10" id="KW-1185">Reference proteome</keyword>
<evidence type="ECO:0000256" key="2">
    <source>
        <dbReference type="ARBA" id="ARBA00022692"/>
    </source>
</evidence>
<dbReference type="PANTHER" id="PTHR22550">
    <property type="entry name" value="SPORE GERMINATION PROTEIN"/>
    <property type="match status" value="1"/>
</dbReference>
<dbReference type="InterPro" id="IPR011990">
    <property type="entry name" value="TPR-like_helical_dom_sf"/>
</dbReference>
<evidence type="ECO:0000256" key="7">
    <source>
        <dbReference type="SAM" id="Phobius"/>
    </source>
</evidence>
<keyword evidence="1" id="KW-1003">Cell membrane</keyword>
<dbReference type="PROSITE" id="PS50005">
    <property type="entry name" value="TPR"/>
    <property type="match status" value="1"/>
</dbReference>
<dbReference type="KEGG" id="fls:GLV81_16620"/>
<name>A0A6I6GA30_9BACT</name>
<dbReference type="InterPro" id="IPR002035">
    <property type="entry name" value="VWF_A"/>
</dbReference>
<feature type="repeat" description="TPR" evidence="5">
    <location>
        <begin position="415"/>
        <end position="448"/>
    </location>
</feature>
<keyword evidence="3 7" id="KW-1133">Transmembrane helix</keyword>
<dbReference type="Pfam" id="PF13432">
    <property type="entry name" value="TPR_16"/>
    <property type="match status" value="1"/>
</dbReference>
<dbReference type="RefSeq" id="WP_157479869.1">
    <property type="nucleotide sequence ID" value="NZ_CP046566.1"/>
</dbReference>
<dbReference type="Proteomes" id="UP000426027">
    <property type="component" value="Chromosome"/>
</dbReference>
<evidence type="ECO:0000259" key="8">
    <source>
        <dbReference type="PROSITE" id="PS50234"/>
    </source>
</evidence>